<feature type="compositionally biased region" description="Polar residues" evidence="1">
    <location>
        <begin position="12"/>
        <end position="22"/>
    </location>
</feature>
<dbReference type="AlphaFoldDB" id="A0A060CN42"/>
<dbReference type="Pfam" id="PF08310">
    <property type="entry name" value="LGFP"/>
    <property type="match status" value="2"/>
</dbReference>
<feature type="non-terminal residue" evidence="2">
    <location>
        <position position="1"/>
    </location>
</feature>
<reference evidence="2" key="1">
    <citation type="journal article" date="2013" name="Environ. Microbiol.">
        <title>Seasonally variable intestinal metagenomes of the red palm weevil (Rhynchophorus ferrugineus).</title>
        <authorList>
            <person name="Jia S."/>
            <person name="Zhang X."/>
            <person name="Zhang G."/>
            <person name="Yin A."/>
            <person name="Zhang S."/>
            <person name="Li F."/>
            <person name="Wang L."/>
            <person name="Zhao D."/>
            <person name="Yun Q."/>
            <person name="Tala"/>
            <person name="Wang J."/>
            <person name="Sun G."/>
            <person name="Baabdullah M."/>
            <person name="Yu X."/>
            <person name="Hu S."/>
            <person name="Al-Mssallem I.S."/>
            <person name="Yu J."/>
        </authorList>
    </citation>
    <scope>NUCLEOTIDE SEQUENCE</scope>
</reference>
<proteinExistence type="predicted"/>
<protein>
    <submittedName>
        <fullName evidence="2">CAZy families CE1 protein</fullName>
    </submittedName>
</protein>
<name>A0A060CN42_9ACTN</name>
<organism evidence="2">
    <name type="scientific">uncultured Segniliparus sp</name>
    <dbReference type="NCBI Taxonomy" id="876116"/>
    <lineage>
        <taxon>Bacteria</taxon>
        <taxon>Bacillati</taxon>
        <taxon>Actinomycetota</taxon>
        <taxon>Actinomycetes</taxon>
        <taxon>Mycobacteriales</taxon>
        <taxon>Segniliparaceae</taxon>
        <taxon>Segniliparus</taxon>
        <taxon>environmental samples</taxon>
    </lineage>
</organism>
<dbReference type="InterPro" id="IPR013207">
    <property type="entry name" value="LGFP"/>
</dbReference>
<evidence type="ECO:0000313" key="2">
    <source>
        <dbReference type="EMBL" id="AIA94565.1"/>
    </source>
</evidence>
<evidence type="ECO:0000256" key="1">
    <source>
        <dbReference type="SAM" id="MobiDB-lite"/>
    </source>
</evidence>
<dbReference type="EMBL" id="KF127212">
    <property type="protein sequence ID" value="AIA94565.1"/>
    <property type="molecule type" value="Genomic_DNA"/>
</dbReference>
<sequence>NFENGSLGYPVGNQSQLSTKTRTGQTVWTQNFEGGRIYAYGGHGYTLLNGHIYDQWASQGYEHGPLGYPTTDQFKLSTKTSDGQTVWIQKFEGGNIYATTTQAWIVYTGDSIYTQWAAQGYEHGPLGYPTNNPTTTNTTTTQQTFEHGTLTETTDGN</sequence>
<feature type="region of interest" description="Disordered" evidence="1">
    <location>
        <begin position="1"/>
        <end position="22"/>
    </location>
</feature>
<accession>A0A060CN42</accession>